<keyword evidence="5 6" id="KW-0472">Membrane</keyword>
<dbReference type="SUPFAM" id="SSF103481">
    <property type="entry name" value="Multidrug resistance efflux transporter EmrE"/>
    <property type="match status" value="2"/>
</dbReference>
<feature type="transmembrane region" description="Helical" evidence="6">
    <location>
        <begin position="135"/>
        <end position="153"/>
    </location>
</feature>
<keyword evidence="4 6" id="KW-1133">Transmembrane helix</keyword>
<evidence type="ECO:0000313" key="9">
    <source>
        <dbReference type="Proteomes" id="UP001589748"/>
    </source>
</evidence>
<feature type="domain" description="EamA" evidence="7">
    <location>
        <begin position="16"/>
        <end position="147"/>
    </location>
</feature>
<keyword evidence="9" id="KW-1185">Reference proteome</keyword>
<dbReference type="Pfam" id="PF00892">
    <property type="entry name" value="EamA"/>
    <property type="match status" value="2"/>
</dbReference>
<sequence>MIKESTSAPGRPGWVPAFVALAVLWGCSFALVHVGLRALTPVQVAFWRLALGASTLLVVSAATRTRLPRGRRTWAHLLVLAALLNAAPFTLFAVGQQSVSSVLAGIINATTPLATLLVILVAFREERPTRRRTTGLLTGFVGVAVVLGVWRGLAAGELTGVLACLGAVACYGVAFPYARRHLASSGARPVALATAQVLLATGLMLPVLALSGTTPTAPPTPTVVAAMVALGALCSGLAYVLNFHVVAARGASTASSVTYLTPVVAAVVGVAFLGEHLRWNQPLGAGLVLVGIAVSQGHRFPGRAAPGRRGPRRTP</sequence>
<proteinExistence type="inferred from homology"/>
<dbReference type="Gene3D" id="1.10.3730.20">
    <property type="match status" value="1"/>
</dbReference>
<evidence type="ECO:0000256" key="1">
    <source>
        <dbReference type="ARBA" id="ARBA00004141"/>
    </source>
</evidence>
<keyword evidence="3 6" id="KW-0812">Transmembrane</keyword>
<evidence type="ECO:0000256" key="3">
    <source>
        <dbReference type="ARBA" id="ARBA00022692"/>
    </source>
</evidence>
<gene>
    <name evidence="8" type="ORF">ACFFVI_07115</name>
</gene>
<feature type="transmembrane region" description="Helical" evidence="6">
    <location>
        <begin position="190"/>
        <end position="211"/>
    </location>
</feature>
<comment type="subcellular location">
    <subcellularLocation>
        <location evidence="1">Membrane</location>
        <topology evidence="1">Multi-pass membrane protein</topology>
    </subcellularLocation>
</comment>
<evidence type="ECO:0000259" key="7">
    <source>
        <dbReference type="Pfam" id="PF00892"/>
    </source>
</evidence>
<comment type="caution">
    <text evidence="8">The sequence shown here is derived from an EMBL/GenBank/DDBJ whole genome shotgun (WGS) entry which is preliminary data.</text>
</comment>
<dbReference type="InterPro" id="IPR037185">
    <property type="entry name" value="EmrE-like"/>
</dbReference>
<feature type="transmembrane region" description="Helical" evidence="6">
    <location>
        <begin position="101"/>
        <end position="123"/>
    </location>
</feature>
<feature type="domain" description="EamA" evidence="7">
    <location>
        <begin position="159"/>
        <end position="294"/>
    </location>
</feature>
<feature type="transmembrane region" description="Helical" evidence="6">
    <location>
        <begin position="223"/>
        <end position="245"/>
    </location>
</feature>
<feature type="transmembrane region" description="Helical" evidence="6">
    <location>
        <begin position="159"/>
        <end position="178"/>
    </location>
</feature>
<evidence type="ECO:0000256" key="5">
    <source>
        <dbReference type="ARBA" id="ARBA00023136"/>
    </source>
</evidence>
<evidence type="ECO:0000256" key="6">
    <source>
        <dbReference type="SAM" id="Phobius"/>
    </source>
</evidence>
<feature type="transmembrane region" description="Helical" evidence="6">
    <location>
        <begin position="12"/>
        <end position="32"/>
    </location>
</feature>
<dbReference type="PANTHER" id="PTHR32322">
    <property type="entry name" value="INNER MEMBRANE TRANSPORTER"/>
    <property type="match status" value="1"/>
</dbReference>
<dbReference type="Proteomes" id="UP001589748">
    <property type="component" value="Unassembled WGS sequence"/>
</dbReference>
<dbReference type="RefSeq" id="WP_380135872.1">
    <property type="nucleotide sequence ID" value="NZ_JBHLUI010000003.1"/>
</dbReference>
<organism evidence="8 9">
    <name type="scientific">Kineococcus gynurae</name>
    <dbReference type="NCBI Taxonomy" id="452979"/>
    <lineage>
        <taxon>Bacteria</taxon>
        <taxon>Bacillati</taxon>
        <taxon>Actinomycetota</taxon>
        <taxon>Actinomycetes</taxon>
        <taxon>Kineosporiales</taxon>
        <taxon>Kineosporiaceae</taxon>
        <taxon>Kineococcus</taxon>
    </lineage>
</organism>
<evidence type="ECO:0000313" key="8">
    <source>
        <dbReference type="EMBL" id="MFB9376736.1"/>
    </source>
</evidence>
<dbReference type="InterPro" id="IPR000620">
    <property type="entry name" value="EamA_dom"/>
</dbReference>
<evidence type="ECO:0000256" key="4">
    <source>
        <dbReference type="ARBA" id="ARBA00022989"/>
    </source>
</evidence>
<feature type="transmembrane region" description="Helical" evidence="6">
    <location>
        <begin position="74"/>
        <end position="95"/>
    </location>
</feature>
<dbReference type="EMBL" id="JBHMDM010000004">
    <property type="protein sequence ID" value="MFB9376736.1"/>
    <property type="molecule type" value="Genomic_DNA"/>
</dbReference>
<name>A0ABV5LRQ5_9ACTN</name>
<evidence type="ECO:0000256" key="2">
    <source>
        <dbReference type="ARBA" id="ARBA00007362"/>
    </source>
</evidence>
<reference evidence="8 9" key="1">
    <citation type="submission" date="2024-09" db="EMBL/GenBank/DDBJ databases">
        <authorList>
            <person name="Sun Q."/>
            <person name="Mori K."/>
        </authorList>
    </citation>
    <scope>NUCLEOTIDE SEQUENCE [LARGE SCALE GENOMIC DNA]</scope>
    <source>
        <strain evidence="8 9">TISTR 1856</strain>
    </source>
</reference>
<dbReference type="InterPro" id="IPR050638">
    <property type="entry name" value="AA-Vitamin_Transporters"/>
</dbReference>
<accession>A0ABV5LRQ5</accession>
<feature type="transmembrane region" description="Helical" evidence="6">
    <location>
        <begin position="257"/>
        <end position="277"/>
    </location>
</feature>
<comment type="similarity">
    <text evidence="2">Belongs to the EamA transporter family.</text>
</comment>
<protein>
    <submittedName>
        <fullName evidence="8">DMT family transporter</fullName>
    </submittedName>
</protein>
<feature type="transmembrane region" description="Helical" evidence="6">
    <location>
        <begin position="44"/>
        <end position="62"/>
    </location>
</feature>
<dbReference type="PANTHER" id="PTHR32322:SF9">
    <property type="entry name" value="AMINO-ACID METABOLITE EFFLUX PUMP-RELATED"/>
    <property type="match status" value="1"/>
</dbReference>